<evidence type="ECO:0000313" key="1">
    <source>
        <dbReference type="EMBL" id="KKK49678.1"/>
    </source>
</evidence>
<reference evidence="1" key="1">
    <citation type="journal article" date="2015" name="Nature">
        <title>Complex archaea that bridge the gap between prokaryotes and eukaryotes.</title>
        <authorList>
            <person name="Spang A."/>
            <person name="Saw J.H."/>
            <person name="Jorgensen S.L."/>
            <person name="Zaremba-Niedzwiedzka K."/>
            <person name="Martijn J."/>
            <person name="Lind A.E."/>
            <person name="van Eijk R."/>
            <person name="Schleper C."/>
            <person name="Guy L."/>
            <person name="Ettema T.J."/>
        </authorList>
    </citation>
    <scope>NUCLEOTIDE SEQUENCE</scope>
</reference>
<dbReference type="AlphaFoldDB" id="A0A0F8VZ80"/>
<dbReference type="EMBL" id="LAZR01068417">
    <property type="protein sequence ID" value="KKK49678.1"/>
    <property type="molecule type" value="Genomic_DNA"/>
</dbReference>
<sequence>MIAKLARFLTEVRELIVWIMGQRRFDVHTGRFNVHFRPQFRPHFHKIMGGLKDVKKNDNEEY</sequence>
<comment type="caution">
    <text evidence="1">The sequence shown here is derived from an EMBL/GenBank/DDBJ whole genome shotgun (WGS) entry which is preliminary data.</text>
</comment>
<organism evidence="1">
    <name type="scientific">marine sediment metagenome</name>
    <dbReference type="NCBI Taxonomy" id="412755"/>
    <lineage>
        <taxon>unclassified sequences</taxon>
        <taxon>metagenomes</taxon>
        <taxon>ecological metagenomes</taxon>
    </lineage>
</organism>
<protein>
    <submittedName>
        <fullName evidence="1">Uncharacterized protein</fullName>
    </submittedName>
</protein>
<accession>A0A0F8VZ80</accession>
<gene>
    <name evidence="1" type="ORF">LCGC14_3132650</name>
</gene>
<name>A0A0F8VZ80_9ZZZZ</name>
<proteinExistence type="predicted"/>